<comment type="caution">
    <text evidence="2">The sequence shown here is derived from an EMBL/GenBank/DDBJ whole genome shotgun (WGS) entry which is preliminary data.</text>
</comment>
<dbReference type="Pfam" id="PF13391">
    <property type="entry name" value="HNH_2"/>
    <property type="match status" value="1"/>
</dbReference>
<evidence type="ECO:0000313" key="3">
    <source>
        <dbReference type="Proteomes" id="UP000011615"/>
    </source>
</evidence>
<evidence type="ECO:0000259" key="1">
    <source>
        <dbReference type="SMART" id="SM00507"/>
    </source>
</evidence>
<dbReference type="CDD" id="cd00085">
    <property type="entry name" value="HNHc"/>
    <property type="match status" value="1"/>
</dbReference>
<keyword evidence="3" id="KW-1185">Reference proteome</keyword>
<dbReference type="SMART" id="SM00507">
    <property type="entry name" value="HNHc"/>
    <property type="match status" value="1"/>
</dbReference>
<dbReference type="OrthoDB" id="11472at2157"/>
<reference evidence="2 3" key="1">
    <citation type="journal article" date="2014" name="PLoS Genet.">
        <title>Phylogenetically driven sequencing of extremely halophilic archaea reveals strategies for static and dynamic osmo-response.</title>
        <authorList>
            <person name="Becker E.A."/>
            <person name="Seitzer P.M."/>
            <person name="Tritt A."/>
            <person name="Larsen D."/>
            <person name="Krusor M."/>
            <person name="Yao A.I."/>
            <person name="Wu D."/>
            <person name="Madern D."/>
            <person name="Eisen J.A."/>
            <person name="Darling A.E."/>
            <person name="Facciotti M.T."/>
        </authorList>
    </citation>
    <scope>NUCLEOTIDE SEQUENCE [LARGE SCALE GENOMIC DNA]</scope>
    <source>
        <strain evidence="2 3">JCM 13563</strain>
    </source>
</reference>
<name>M0CRQ9_9EURY</name>
<dbReference type="Pfam" id="PF26348">
    <property type="entry name" value="SRA_ScoMcrA"/>
    <property type="match status" value="1"/>
</dbReference>
<dbReference type="Gene3D" id="1.10.30.50">
    <property type="match status" value="1"/>
</dbReference>
<dbReference type="InterPro" id="IPR003615">
    <property type="entry name" value="HNH_nuc"/>
</dbReference>
<dbReference type="eggNOG" id="arCOG07787">
    <property type="taxonomic scope" value="Archaea"/>
</dbReference>
<dbReference type="PATRIC" id="fig|1230457.4.peg.116"/>
<dbReference type="AlphaFoldDB" id="M0CRQ9"/>
<proteinExistence type="predicted"/>
<dbReference type="InterPro" id="IPR058712">
    <property type="entry name" value="SRA_ScoMcrA"/>
</dbReference>
<dbReference type="Proteomes" id="UP000011615">
    <property type="component" value="Unassembled WGS sequence"/>
</dbReference>
<dbReference type="eggNOG" id="arCOG03898">
    <property type="taxonomic scope" value="Archaea"/>
</dbReference>
<sequence>MQHPLPDLEEGDRLNQEEIEEIFDTNFGYRTSGINVRRDADDDRYILLFANEDGPYDDNVRQGQFTYIGEGLSGDQKESAPGNAALIDAVEEPVPIYFFYKDTGRSKWEYQGQVAVSNYEYVERSGRKVFEFGMEHMDLSSEESTTPKVGLYLVAVSDEWLSDFENTVVSPLDLSDRSNIPLRLEGYDRLRAWGTTETESAAKQKAIDQLSQSDIVLFYNSGEFIGAGRIARYFESSAVGEYLWDNPESSHIYLVKDFTRDTPGVAEVSDLLGYEGDRIVQSSLLRVSEDRVQEVLEEYDSLSAALFDENDDVDAEPSSEEIEREREAIEQLVETEPELTEDETVYTESRRRARDSGFAELVKEAYDHKCAICGARRESPQGGFEVEAAHIYPKSQDGTDDPRNGITLCRLHHWAFDSGWLSVSDDYQVIVQEAPAKQGYHEFKQLEGNKINLPEKELQPDSLYLSAHRNIHGFNE</sequence>
<dbReference type="EMBL" id="AOIT01000010">
    <property type="protein sequence ID" value="ELZ25911.1"/>
    <property type="molecule type" value="Genomic_DNA"/>
</dbReference>
<dbReference type="RefSeq" id="WP_008008837.1">
    <property type="nucleotide sequence ID" value="NZ_AOIT01000010.1"/>
</dbReference>
<gene>
    <name evidence="2" type="ORF">C476_00632</name>
</gene>
<accession>M0CRQ9</accession>
<feature type="domain" description="HNH nuclease" evidence="1">
    <location>
        <begin position="358"/>
        <end position="414"/>
    </location>
</feature>
<organism evidence="2 3">
    <name type="scientific">Natrinema limicola JCM 13563</name>
    <dbReference type="NCBI Taxonomy" id="1230457"/>
    <lineage>
        <taxon>Archaea</taxon>
        <taxon>Methanobacteriati</taxon>
        <taxon>Methanobacteriota</taxon>
        <taxon>Stenosarchaea group</taxon>
        <taxon>Halobacteria</taxon>
        <taxon>Halobacteriales</taxon>
        <taxon>Natrialbaceae</taxon>
        <taxon>Natrinema</taxon>
    </lineage>
</organism>
<evidence type="ECO:0000313" key="2">
    <source>
        <dbReference type="EMBL" id="ELZ25911.1"/>
    </source>
</evidence>
<protein>
    <recommendedName>
        <fullName evidence="1">HNH nuclease domain-containing protein</fullName>
    </recommendedName>
</protein>